<dbReference type="PROSITE" id="PS51143">
    <property type="entry name" value="MT_A70"/>
    <property type="match status" value="1"/>
</dbReference>
<dbReference type="InterPro" id="IPR007757">
    <property type="entry name" value="MT-A70-like"/>
</dbReference>
<comment type="similarity">
    <text evidence="1">Belongs to the MT-A70-like family.</text>
</comment>
<dbReference type="AlphaFoldDB" id="A0A7S2Z5C6"/>
<evidence type="ECO:0000256" key="1">
    <source>
        <dbReference type="PROSITE-ProRule" id="PRU00489"/>
    </source>
</evidence>
<evidence type="ECO:0008006" key="4">
    <source>
        <dbReference type="Google" id="ProtNLM"/>
    </source>
</evidence>
<dbReference type="GO" id="GO:0008168">
    <property type="term" value="F:methyltransferase activity"/>
    <property type="evidence" value="ECO:0007669"/>
    <property type="project" value="TreeGrafter"/>
</dbReference>
<dbReference type="GO" id="GO:0005634">
    <property type="term" value="C:nucleus"/>
    <property type="evidence" value="ECO:0007669"/>
    <property type="project" value="TreeGrafter"/>
</dbReference>
<feature type="compositionally biased region" description="Basic residues" evidence="2">
    <location>
        <begin position="8"/>
        <end position="21"/>
    </location>
</feature>
<evidence type="ECO:0000313" key="3">
    <source>
        <dbReference type="EMBL" id="CAE0023557.1"/>
    </source>
</evidence>
<reference evidence="3" key="1">
    <citation type="submission" date="2021-01" db="EMBL/GenBank/DDBJ databases">
        <authorList>
            <person name="Corre E."/>
            <person name="Pelletier E."/>
            <person name="Niang G."/>
            <person name="Scheremetjew M."/>
            <person name="Finn R."/>
            <person name="Kale V."/>
            <person name="Holt S."/>
            <person name="Cochrane G."/>
            <person name="Meng A."/>
            <person name="Brown T."/>
            <person name="Cohen L."/>
        </authorList>
    </citation>
    <scope>NUCLEOTIDE SEQUENCE</scope>
    <source>
        <strain evidence="3">RCC856</strain>
    </source>
</reference>
<feature type="region of interest" description="Disordered" evidence="2">
    <location>
        <begin position="162"/>
        <end position="206"/>
    </location>
</feature>
<feature type="compositionally biased region" description="Acidic residues" evidence="2">
    <location>
        <begin position="162"/>
        <end position="174"/>
    </location>
</feature>
<feature type="compositionally biased region" description="Gly residues" evidence="2">
    <location>
        <begin position="186"/>
        <end position="204"/>
    </location>
</feature>
<dbReference type="GO" id="GO:0036396">
    <property type="term" value="C:RNA N6-methyladenosine methyltransferase complex"/>
    <property type="evidence" value="ECO:0007669"/>
    <property type="project" value="TreeGrafter"/>
</dbReference>
<sequence length="473" mass="52328">MTLDAERRPRRRAAARSKMGRRAPSAVHYVGYVEDEETPEMIMKKFEALERVQQAVLDNKENNNQKSGNGADGQPGDGGKDAADGPSSAEKGVGADGAEGGRSQAEGAAAEGSRADGLDESHLLEIFKQTSLFSVNYLADQASDAMLEVIMGDNVDYEEELNASDFDSDEEDFWDVGSSRRKRGRGGSGAGGSRGSRGAGGHGAGLRRTVTVLNRETGVYVQRKVRVVDESLPQLLRIPNHPIPLSWGRTVKPYSKRVTALNLSAAEEGCRVFHEESIEGMNFDALVEPSSSSSKGGVPFLGVLINPDWRLELEAGAVDKADRLRCLKEVPLRKLCPTGFIFIWVEKSDVQNVCEWMYKLDYVYVENLTWVQMLPNNEMVHDHSQYTRRSHMTLYIFRKCNAGRDIELRHQRNPDVVLDCLQSSADGHAKVPQETYKAIETLLPGGVPNNKLLELWAQPQNVRKGWTQVIEAL</sequence>
<evidence type="ECO:0000256" key="2">
    <source>
        <dbReference type="SAM" id="MobiDB-lite"/>
    </source>
</evidence>
<feature type="region of interest" description="Disordered" evidence="2">
    <location>
        <begin position="1"/>
        <end position="25"/>
    </location>
</feature>
<name>A0A7S2Z5C6_9CHLO</name>
<organism evidence="3">
    <name type="scientific">Chloropicon laureae</name>
    <dbReference type="NCBI Taxonomy" id="464258"/>
    <lineage>
        <taxon>Eukaryota</taxon>
        <taxon>Viridiplantae</taxon>
        <taxon>Chlorophyta</taxon>
        <taxon>Chloropicophyceae</taxon>
        <taxon>Chloropicales</taxon>
        <taxon>Chloropicaceae</taxon>
        <taxon>Chloropicon</taxon>
    </lineage>
</organism>
<dbReference type="Pfam" id="PF05063">
    <property type="entry name" value="MT-A70"/>
    <property type="match status" value="1"/>
</dbReference>
<dbReference type="PANTHER" id="PTHR12829">
    <property type="entry name" value="N6-ADENOSINE-METHYLTRANSFERASE"/>
    <property type="match status" value="1"/>
</dbReference>
<feature type="region of interest" description="Disordered" evidence="2">
    <location>
        <begin position="54"/>
        <end position="114"/>
    </location>
</feature>
<accession>A0A7S2Z5C6</accession>
<gene>
    <name evidence="3" type="ORF">CLAU1311_LOCUS6516</name>
</gene>
<protein>
    <recommendedName>
        <fullName evidence="4">Methyltransferase</fullName>
    </recommendedName>
</protein>
<proteinExistence type="inferred from homology"/>
<dbReference type="EMBL" id="HBHU01009969">
    <property type="protein sequence ID" value="CAE0023557.1"/>
    <property type="molecule type" value="Transcribed_RNA"/>
</dbReference>
<dbReference type="PANTHER" id="PTHR12829:SF8">
    <property type="entry name" value="CHROMOSOME UNDETERMINED SCAFFOLD_82, WHOLE GENOME SHOTGUN SEQUENCE"/>
    <property type="match status" value="1"/>
</dbReference>